<dbReference type="RefSeq" id="WP_166933519.1">
    <property type="nucleotide sequence ID" value="NZ_BAAADD010000003.1"/>
</dbReference>
<dbReference type="EMBL" id="BAAADD010000003">
    <property type="protein sequence ID" value="GAA0565442.1"/>
    <property type="molecule type" value="Genomic_DNA"/>
</dbReference>
<reference evidence="1 2" key="1">
    <citation type="journal article" date="2019" name="Int. J. Syst. Evol. Microbiol.">
        <title>The Global Catalogue of Microorganisms (GCM) 10K type strain sequencing project: providing services to taxonomists for standard genome sequencing and annotation.</title>
        <authorList>
            <consortium name="The Broad Institute Genomics Platform"/>
            <consortium name="The Broad Institute Genome Sequencing Center for Infectious Disease"/>
            <person name="Wu L."/>
            <person name="Ma J."/>
        </authorList>
    </citation>
    <scope>NUCLEOTIDE SEQUENCE [LARGE SCALE GENOMIC DNA]</scope>
    <source>
        <strain evidence="1 2">JCM 15089</strain>
    </source>
</reference>
<dbReference type="Proteomes" id="UP001499951">
    <property type="component" value="Unassembled WGS sequence"/>
</dbReference>
<dbReference type="Pfam" id="PF19420">
    <property type="entry name" value="DDAH_eukar"/>
    <property type="match status" value="1"/>
</dbReference>
<comment type="caution">
    <text evidence="1">The sequence shown here is derived from an EMBL/GenBank/DDBJ whole genome shotgun (WGS) entry which is preliminary data.</text>
</comment>
<sequence>MAFKPKLLMVDPSHFEVSYVINPWMKPGAWHEDPAGHLRQAQACSAALHQALTEAGAEVVMVPGAPGLPDMVFPANAAVVLDGRAIVARFACDERRGEEALFLNAFRSFEARGLLDTVVQYPEGIFQEGAGDCLWDDTRQQFWAGYGQRSAKASLQVTEDFFNVPVVPLELVSPRFYHLDTCFLVLSGGEILYYPPAFSAEGRAVIEGLAGKENVLEASDEDAAAFSVNAVNFGKEIVMARPPAKLKARLEERGYHVRSVDLDPFILSGGGAYCMTLRLNRFSAVKAAAEKAAAE</sequence>
<proteinExistence type="predicted"/>
<organism evidence="1 2">
    <name type="scientific">Rhizomicrobium electricum</name>
    <dbReference type="NCBI Taxonomy" id="480070"/>
    <lineage>
        <taxon>Bacteria</taxon>
        <taxon>Pseudomonadati</taxon>
        <taxon>Pseudomonadota</taxon>
        <taxon>Alphaproteobacteria</taxon>
        <taxon>Micropepsales</taxon>
        <taxon>Micropepsaceae</taxon>
        <taxon>Rhizomicrobium</taxon>
    </lineage>
</organism>
<keyword evidence="2" id="KW-1185">Reference proteome</keyword>
<dbReference type="SUPFAM" id="SSF55909">
    <property type="entry name" value="Pentein"/>
    <property type="match status" value="1"/>
</dbReference>
<dbReference type="Gene3D" id="3.75.10.10">
    <property type="entry name" value="L-arginine/glycine Amidinotransferase, Chain A"/>
    <property type="match status" value="1"/>
</dbReference>
<name>A0ABN1EFC0_9PROT</name>
<gene>
    <name evidence="1" type="ORF">GCM10008942_12230</name>
</gene>
<evidence type="ECO:0000313" key="1">
    <source>
        <dbReference type="EMBL" id="GAA0565442.1"/>
    </source>
</evidence>
<protein>
    <submittedName>
        <fullName evidence="1">Arginine deiminase-related protein</fullName>
    </submittedName>
</protein>
<accession>A0ABN1EFC0</accession>
<evidence type="ECO:0000313" key="2">
    <source>
        <dbReference type="Proteomes" id="UP001499951"/>
    </source>
</evidence>